<dbReference type="Proteomes" id="UP000321570">
    <property type="component" value="Unassembled WGS sequence"/>
</dbReference>
<dbReference type="Gene3D" id="1.20.1270.60">
    <property type="entry name" value="Arfaptin homology (AH) domain/BAR domain"/>
    <property type="match status" value="1"/>
</dbReference>
<accession>A0A564YW44</accession>
<protein>
    <recommendedName>
        <fullName evidence="3">IMD domain-containing protein</fullName>
    </recommendedName>
</protein>
<dbReference type="EMBL" id="CABIJS010000410">
    <property type="protein sequence ID" value="VUZ50913.1"/>
    <property type="molecule type" value="Genomic_DNA"/>
</dbReference>
<feature type="compositionally biased region" description="Low complexity" evidence="2">
    <location>
        <begin position="982"/>
        <end position="999"/>
    </location>
</feature>
<feature type="coiled-coil region" evidence="1">
    <location>
        <begin position="80"/>
        <end position="148"/>
    </location>
</feature>
<dbReference type="InterPro" id="IPR027267">
    <property type="entry name" value="AH/BAR_dom_sf"/>
</dbReference>
<feature type="region of interest" description="Disordered" evidence="2">
    <location>
        <begin position="232"/>
        <end position="254"/>
    </location>
</feature>
<dbReference type="AlphaFoldDB" id="A0A564YW44"/>
<evidence type="ECO:0000259" key="3">
    <source>
        <dbReference type="Pfam" id="PF08397"/>
    </source>
</evidence>
<feature type="compositionally biased region" description="Low complexity" evidence="2">
    <location>
        <begin position="412"/>
        <end position="431"/>
    </location>
</feature>
<feature type="region of interest" description="Disordered" evidence="2">
    <location>
        <begin position="1028"/>
        <end position="1060"/>
    </location>
</feature>
<dbReference type="GO" id="GO:0009898">
    <property type="term" value="C:cytoplasmic side of plasma membrane"/>
    <property type="evidence" value="ECO:0007669"/>
    <property type="project" value="TreeGrafter"/>
</dbReference>
<dbReference type="GO" id="GO:0003779">
    <property type="term" value="F:actin binding"/>
    <property type="evidence" value="ECO:0007669"/>
    <property type="project" value="InterPro"/>
</dbReference>
<feature type="compositionally biased region" description="Low complexity" evidence="2">
    <location>
        <begin position="632"/>
        <end position="649"/>
    </location>
</feature>
<dbReference type="GO" id="GO:0030031">
    <property type="term" value="P:cell projection assembly"/>
    <property type="evidence" value="ECO:0007669"/>
    <property type="project" value="TreeGrafter"/>
</dbReference>
<dbReference type="InterPro" id="IPR030127">
    <property type="entry name" value="MTSS1/MTSS2"/>
</dbReference>
<dbReference type="GO" id="GO:0005543">
    <property type="term" value="F:phospholipid binding"/>
    <property type="evidence" value="ECO:0007669"/>
    <property type="project" value="TreeGrafter"/>
</dbReference>
<feature type="compositionally biased region" description="Polar residues" evidence="2">
    <location>
        <begin position="469"/>
        <end position="482"/>
    </location>
</feature>
<feature type="compositionally biased region" description="Low complexity" evidence="2">
    <location>
        <begin position="813"/>
        <end position="824"/>
    </location>
</feature>
<feature type="region of interest" description="Disordered" evidence="2">
    <location>
        <begin position="585"/>
        <end position="698"/>
    </location>
</feature>
<feature type="compositionally biased region" description="Low complexity" evidence="2">
    <location>
        <begin position="846"/>
        <end position="858"/>
    </location>
</feature>
<feature type="region of interest" description="Disordered" evidence="2">
    <location>
        <begin position="844"/>
        <end position="901"/>
    </location>
</feature>
<evidence type="ECO:0000256" key="1">
    <source>
        <dbReference type="SAM" id="Coils"/>
    </source>
</evidence>
<feature type="compositionally biased region" description="Polar residues" evidence="2">
    <location>
        <begin position="859"/>
        <end position="875"/>
    </location>
</feature>
<dbReference type="GO" id="GO:0015629">
    <property type="term" value="C:actin cytoskeleton"/>
    <property type="evidence" value="ECO:0007669"/>
    <property type="project" value="TreeGrafter"/>
</dbReference>
<keyword evidence="1" id="KW-0175">Coiled coil</keyword>
<feature type="region of interest" description="Disordered" evidence="2">
    <location>
        <begin position="918"/>
        <end position="968"/>
    </location>
</feature>
<gene>
    <name evidence="4" type="ORF">WMSIL1_LOCUS9713</name>
</gene>
<feature type="compositionally biased region" description="Polar residues" evidence="2">
    <location>
        <begin position="918"/>
        <end position="956"/>
    </location>
</feature>
<evidence type="ECO:0000313" key="5">
    <source>
        <dbReference type="Proteomes" id="UP000321570"/>
    </source>
</evidence>
<dbReference type="PANTHER" id="PTHR15708">
    <property type="entry name" value="ACTIN BUNDLING/MISSING IN METASTASIS-RELATED"/>
    <property type="match status" value="1"/>
</dbReference>
<feature type="compositionally biased region" description="Polar residues" evidence="2">
    <location>
        <begin position="792"/>
        <end position="810"/>
    </location>
</feature>
<dbReference type="InterPro" id="IPR013606">
    <property type="entry name" value="I-BAR_dom"/>
</dbReference>
<keyword evidence="5" id="KW-1185">Reference proteome</keyword>
<sequence length="1060" mass="112866">MQCMSGFLEAFQKIADIAETNNAGLRPFGIALRRYCLRQRCIESRLRSFNSQITDCLVTPLSDRLEEWRRTSNQMDRDSVKELRKAKSELQRAMLEAEKCKKRIKRKDRGGVTAAFEKDDYDAPNVQINFAQHDLACKQRALEQLEQRCQESVAVEERRRFAELATCLSPLVDAHLNVLADMGSLEEVLKEIQAAHSAVIVSATDSNTTPISTDTNTDGTFRLLSSPLVKSNGQITTNGSTTSTTAANNHQNIPLDPTIATGSAALSYAVAPAPSTLSITSTSTNGGGSLLFGHADSISTLHSPDADGISRGIHHPSIPPQPASAGLGCTGSPGTGFDYLIMNGCSTFRRRKTGADSLINGGGSMLGGGGGDALSLFDHNQSISGAPTVRSASSSSSLGLLPINCDANSGVGSLGDSGSSNEVGDGNGVDANGDHHAATNDSDDGSDEDGGTTEGCLTEDDDNDETLEQSNHANGISTINTAPSTTMEKSVLYPNQALPPPVYTNISKLQAAAQRGVVGVKKDASSSAAATGSSTVVSSNGTAKSRRAESPPMYDTHQSDGRKFSQPTATISKGGMATLLRSLSISGRPPGLVQPNPPLSQSQQAPCEGAGEGLGLSPPHTSSMTPVIADQATTSPSPHASTPSSPPSSYAEARSRIDAIFSGHRTNSPQPPTNSSSIDPLGVEGLDLGGVGNTSTFRRRRLPQFQQQSQTLTRTAGINLMRGSMFQLNTASTSATTAASSNGSVDMEGRSGYGYGPRQTPMTPGPGRRAPLRSQLSNSNEPGGQVIRPPRRSSSVCRELPSLSQQQPPTNFHHLQQPASQQPQQHFFPASDYFQHLEQTDNRELVQQQSQVRQQQQSLPSNGHYTTPRGVQQHPQRVYADPRSFQHQQASQNGISNSPSVGTAAQLAVEAAARRNQQYASTSGLRNPSTLAQRTMSPNQNGTATSSRLPQRQTATNGSGAGISNGNSSVRAVKNQRGYFGQQQNQHQQSNQPQSNIPSMGYGYGYPSVQHNEQYSHNHLSQQNLHYLQQNNQDFPPPPAAFDDVESTSEHKAKTLSTFW</sequence>
<feature type="region of interest" description="Disordered" evidence="2">
    <location>
        <begin position="412"/>
        <end position="482"/>
    </location>
</feature>
<dbReference type="GO" id="GO:0007009">
    <property type="term" value="P:plasma membrane organization"/>
    <property type="evidence" value="ECO:0007669"/>
    <property type="project" value="InterPro"/>
</dbReference>
<feature type="compositionally biased region" description="Acidic residues" evidence="2">
    <location>
        <begin position="441"/>
        <end position="467"/>
    </location>
</feature>
<feature type="compositionally biased region" description="Low complexity" evidence="2">
    <location>
        <begin position="232"/>
        <end position="252"/>
    </location>
</feature>
<feature type="compositionally biased region" description="Polar residues" evidence="2">
    <location>
        <begin position="885"/>
        <end position="901"/>
    </location>
</feature>
<feature type="domain" description="IMD" evidence="3">
    <location>
        <begin position="5"/>
        <end position="194"/>
    </location>
</feature>
<feature type="region of interest" description="Disordered" evidence="2">
    <location>
        <begin position="735"/>
        <end position="824"/>
    </location>
</feature>
<proteinExistence type="predicted"/>
<dbReference type="PANTHER" id="PTHR15708:SF4">
    <property type="entry name" value="FI21477P1-RELATED"/>
    <property type="match status" value="1"/>
</dbReference>
<feature type="region of interest" description="Disordered" evidence="2">
    <location>
        <begin position="980"/>
        <end position="1010"/>
    </location>
</feature>
<feature type="compositionally biased region" description="Low complexity" evidence="2">
    <location>
        <begin position="525"/>
        <end position="543"/>
    </location>
</feature>
<dbReference type="Pfam" id="PF08397">
    <property type="entry name" value="IMD"/>
    <property type="match status" value="1"/>
</dbReference>
<evidence type="ECO:0000256" key="2">
    <source>
        <dbReference type="SAM" id="MobiDB-lite"/>
    </source>
</evidence>
<feature type="region of interest" description="Disordered" evidence="2">
    <location>
        <begin position="524"/>
        <end position="570"/>
    </location>
</feature>
<organism evidence="4 5">
    <name type="scientific">Hymenolepis diminuta</name>
    <name type="common">Rat tapeworm</name>
    <dbReference type="NCBI Taxonomy" id="6216"/>
    <lineage>
        <taxon>Eukaryota</taxon>
        <taxon>Metazoa</taxon>
        <taxon>Spiralia</taxon>
        <taxon>Lophotrochozoa</taxon>
        <taxon>Platyhelminthes</taxon>
        <taxon>Cestoda</taxon>
        <taxon>Eucestoda</taxon>
        <taxon>Cyclophyllidea</taxon>
        <taxon>Hymenolepididae</taxon>
        <taxon>Hymenolepis</taxon>
    </lineage>
</organism>
<evidence type="ECO:0000313" key="4">
    <source>
        <dbReference type="EMBL" id="VUZ50913.1"/>
    </source>
</evidence>
<name>A0A564YW44_HYMDI</name>
<dbReference type="SUPFAM" id="SSF103657">
    <property type="entry name" value="BAR/IMD domain-like"/>
    <property type="match status" value="1"/>
</dbReference>
<reference evidence="4 5" key="1">
    <citation type="submission" date="2019-07" db="EMBL/GenBank/DDBJ databases">
        <authorList>
            <person name="Jastrzebski P J."/>
            <person name="Paukszto L."/>
            <person name="Jastrzebski P J."/>
        </authorList>
    </citation>
    <scope>NUCLEOTIDE SEQUENCE [LARGE SCALE GENOMIC DNA]</scope>
    <source>
        <strain evidence="4 5">WMS-il1</strain>
    </source>
</reference>
<feature type="compositionally biased region" description="Low complexity" evidence="2">
    <location>
        <begin position="673"/>
        <end position="686"/>
    </location>
</feature>